<evidence type="ECO:0000256" key="8">
    <source>
        <dbReference type="ARBA" id="ARBA00022833"/>
    </source>
</evidence>
<evidence type="ECO:0000256" key="6">
    <source>
        <dbReference type="ARBA" id="ARBA00022723"/>
    </source>
</evidence>
<comment type="similarity">
    <text evidence="13 14">Belongs to the NAD-dependent DNA ligase family. LigA subfamily.</text>
</comment>
<dbReference type="Pfam" id="PF14520">
    <property type="entry name" value="HHH_5"/>
    <property type="match status" value="1"/>
</dbReference>
<dbReference type="EMBL" id="MFLY01000038">
    <property type="protein sequence ID" value="OGG72598.1"/>
    <property type="molecule type" value="Genomic_DNA"/>
</dbReference>
<dbReference type="AlphaFoldDB" id="A0A1F6EG23"/>
<evidence type="ECO:0000256" key="7">
    <source>
        <dbReference type="ARBA" id="ARBA00022763"/>
    </source>
</evidence>
<feature type="binding site" evidence="14">
    <location>
        <position position="324"/>
    </location>
    <ligand>
        <name>NAD(+)</name>
        <dbReference type="ChEBI" id="CHEBI:57540"/>
    </ligand>
</feature>
<evidence type="ECO:0000256" key="5">
    <source>
        <dbReference type="ARBA" id="ARBA00022705"/>
    </source>
</evidence>
<dbReference type="Gene3D" id="2.40.50.140">
    <property type="entry name" value="Nucleic acid-binding proteins"/>
    <property type="match status" value="1"/>
</dbReference>
<protein>
    <recommendedName>
        <fullName evidence="3 14">DNA ligase</fullName>
        <ecNumber evidence="2 14">6.5.1.2</ecNumber>
    </recommendedName>
    <alternativeName>
        <fullName evidence="14">Polydeoxyribonucleotide synthase [NAD(+)]</fullName>
    </alternativeName>
</protein>
<evidence type="ECO:0000259" key="16">
    <source>
        <dbReference type="PROSITE" id="PS50172"/>
    </source>
</evidence>
<accession>A0A1F6EG23</accession>
<feature type="binding site" evidence="14">
    <location>
        <position position="348"/>
    </location>
    <ligand>
        <name>NAD(+)</name>
        <dbReference type="ChEBI" id="CHEBI:57540"/>
    </ligand>
</feature>
<dbReference type="SMART" id="SM00292">
    <property type="entry name" value="BRCT"/>
    <property type="match status" value="1"/>
</dbReference>
<dbReference type="PIRSF" id="PIRSF001604">
    <property type="entry name" value="LigA"/>
    <property type="match status" value="1"/>
</dbReference>
<keyword evidence="7 14" id="KW-0227">DNA damage</keyword>
<dbReference type="PROSITE" id="PS50172">
    <property type="entry name" value="BRCT"/>
    <property type="match status" value="1"/>
</dbReference>
<dbReference type="InterPro" id="IPR036420">
    <property type="entry name" value="BRCT_dom_sf"/>
</dbReference>
<keyword evidence="11 14" id="KW-0234">DNA repair</keyword>
<feature type="binding site" evidence="14">
    <location>
        <position position="181"/>
    </location>
    <ligand>
        <name>NAD(+)</name>
        <dbReference type="ChEBI" id="CHEBI:57540"/>
    </ligand>
</feature>
<dbReference type="Pfam" id="PF00533">
    <property type="entry name" value="BRCT"/>
    <property type="match status" value="1"/>
</dbReference>
<dbReference type="Gene3D" id="1.10.287.610">
    <property type="entry name" value="Helix hairpin bin"/>
    <property type="match status" value="1"/>
</dbReference>
<dbReference type="Gene3D" id="3.30.470.30">
    <property type="entry name" value="DNA ligase/mRNA capping enzyme"/>
    <property type="match status" value="1"/>
</dbReference>
<dbReference type="CDD" id="cd17748">
    <property type="entry name" value="BRCT_DNA_ligase_like"/>
    <property type="match status" value="1"/>
</dbReference>
<evidence type="ECO:0000313" key="17">
    <source>
        <dbReference type="EMBL" id="OGG72598.1"/>
    </source>
</evidence>
<dbReference type="InterPro" id="IPR001679">
    <property type="entry name" value="DNA_ligase"/>
</dbReference>
<dbReference type="Gene3D" id="1.10.150.20">
    <property type="entry name" value="5' to 3' exonuclease, C-terminal subdomain"/>
    <property type="match status" value="2"/>
</dbReference>
<dbReference type="PANTHER" id="PTHR23389:SF9">
    <property type="entry name" value="DNA LIGASE"/>
    <property type="match status" value="1"/>
</dbReference>
<evidence type="ECO:0000256" key="14">
    <source>
        <dbReference type="HAMAP-Rule" id="MF_01588"/>
    </source>
</evidence>
<comment type="catalytic activity">
    <reaction evidence="12 14">
        <text>NAD(+) + (deoxyribonucleotide)n-3'-hydroxyl + 5'-phospho-(deoxyribonucleotide)m = (deoxyribonucleotide)n+m + AMP + beta-nicotinamide D-nucleotide.</text>
        <dbReference type="EC" id="6.5.1.2"/>
    </reaction>
</comment>
<comment type="caution">
    <text evidence="17">The sequence shown here is derived from an EMBL/GenBank/DDBJ whole genome shotgun (WGS) entry which is preliminary data.</text>
</comment>
<dbReference type="InterPro" id="IPR012340">
    <property type="entry name" value="NA-bd_OB-fold"/>
</dbReference>
<dbReference type="GO" id="GO:0006281">
    <property type="term" value="P:DNA repair"/>
    <property type="evidence" value="ECO:0007669"/>
    <property type="project" value="UniProtKB-KW"/>
</dbReference>
<keyword evidence="5 14" id="KW-0235">DNA replication</keyword>
<keyword evidence="14" id="KW-0464">Manganese</keyword>
<dbReference type="NCBIfam" id="NF005932">
    <property type="entry name" value="PRK07956.1"/>
    <property type="match status" value="1"/>
</dbReference>
<gene>
    <name evidence="14" type="primary">ligA</name>
    <name evidence="17" type="ORF">A3A38_02910</name>
</gene>
<dbReference type="SUPFAM" id="SSF47781">
    <property type="entry name" value="RuvA domain 2-like"/>
    <property type="match status" value="1"/>
</dbReference>
<feature type="domain" description="BRCT" evidence="16">
    <location>
        <begin position="625"/>
        <end position="702"/>
    </location>
</feature>
<comment type="cofactor">
    <cofactor evidence="14">
        <name>Mg(2+)</name>
        <dbReference type="ChEBI" id="CHEBI:18420"/>
    </cofactor>
    <cofactor evidence="14">
        <name>Mn(2+)</name>
        <dbReference type="ChEBI" id="CHEBI:29035"/>
    </cofactor>
</comment>
<dbReference type="SUPFAM" id="SSF52113">
    <property type="entry name" value="BRCT domain"/>
    <property type="match status" value="1"/>
</dbReference>
<evidence type="ECO:0000256" key="3">
    <source>
        <dbReference type="ARBA" id="ARBA00013308"/>
    </source>
</evidence>
<dbReference type="SUPFAM" id="SSF56091">
    <property type="entry name" value="DNA ligase/mRNA capping enzyme, catalytic domain"/>
    <property type="match status" value="1"/>
</dbReference>
<feature type="active site" description="N6-AMP-lysine intermediate" evidence="14">
    <location>
        <position position="126"/>
    </location>
</feature>
<keyword evidence="6 14" id="KW-0479">Metal-binding</keyword>
<evidence type="ECO:0000256" key="1">
    <source>
        <dbReference type="ARBA" id="ARBA00004067"/>
    </source>
</evidence>
<comment type="caution">
    <text evidence="14">Lacks conserved residue(s) required for the propagation of feature annotation.</text>
</comment>
<dbReference type="SUPFAM" id="SSF50249">
    <property type="entry name" value="Nucleic acid-binding proteins"/>
    <property type="match status" value="1"/>
</dbReference>
<comment type="function">
    <text evidence="1 14">DNA ligase that catalyzes the formation of phosphodiester linkages between 5'-phosphoryl and 3'-hydroxyl groups in double-stranded DNA using NAD as a coenzyme and as the energy source for the reaction. It is essential for DNA replication and repair of damaged DNA.</text>
</comment>
<feature type="region of interest" description="Disordered" evidence="15">
    <location>
        <begin position="244"/>
        <end position="266"/>
    </location>
</feature>
<evidence type="ECO:0000256" key="2">
    <source>
        <dbReference type="ARBA" id="ARBA00012722"/>
    </source>
</evidence>
<dbReference type="NCBIfam" id="TIGR00575">
    <property type="entry name" value="dnlj"/>
    <property type="match status" value="1"/>
</dbReference>
<proteinExistence type="inferred from homology"/>
<dbReference type="CDD" id="cd00114">
    <property type="entry name" value="LIGANc"/>
    <property type="match status" value="1"/>
</dbReference>
<dbReference type="Pfam" id="PF03120">
    <property type="entry name" value="OB_DNA_ligase"/>
    <property type="match status" value="1"/>
</dbReference>
<dbReference type="InterPro" id="IPR001357">
    <property type="entry name" value="BRCT_dom"/>
</dbReference>
<dbReference type="Gene3D" id="3.40.50.10190">
    <property type="entry name" value="BRCT domain"/>
    <property type="match status" value="1"/>
</dbReference>
<feature type="binding site" evidence="14">
    <location>
        <begin position="88"/>
        <end position="89"/>
    </location>
    <ligand>
        <name>NAD(+)</name>
        <dbReference type="ChEBI" id="CHEBI:57540"/>
    </ligand>
</feature>
<evidence type="ECO:0000256" key="13">
    <source>
        <dbReference type="ARBA" id="ARBA00060881"/>
    </source>
</evidence>
<feature type="binding site" evidence="14">
    <location>
        <position position="445"/>
    </location>
    <ligand>
        <name>Zn(2+)</name>
        <dbReference type="ChEBI" id="CHEBI:29105"/>
    </ligand>
</feature>
<keyword evidence="10 14" id="KW-0520">NAD</keyword>
<dbReference type="SMART" id="SM00532">
    <property type="entry name" value="LIGANc"/>
    <property type="match status" value="1"/>
</dbReference>
<dbReference type="Pfam" id="PF12826">
    <property type="entry name" value="HHH_2"/>
    <property type="match status" value="1"/>
</dbReference>
<dbReference type="SMART" id="SM00278">
    <property type="entry name" value="HhH1"/>
    <property type="match status" value="4"/>
</dbReference>
<dbReference type="InterPro" id="IPR033136">
    <property type="entry name" value="DNA_ligase_CS"/>
</dbReference>
<dbReference type="Gene3D" id="6.20.10.30">
    <property type="match status" value="1"/>
</dbReference>
<dbReference type="GO" id="GO:0006260">
    <property type="term" value="P:DNA replication"/>
    <property type="evidence" value="ECO:0007669"/>
    <property type="project" value="UniProtKB-KW"/>
</dbReference>
<feature type="compositionally biased region" description="Basic and acidic residues" evidence="15">
    <location>
        <begin position="256"/>
        <end position="266"/>
    </location>
</feature>
<organism evidence="17 18">
    <name type="scientific">Candidatus Kaiserbacteria bacterium RIFCSPLOWO2_01_FULL_53_17</name>
    <dbReference type="NCBI Taxonomy" id="1798511"/>
    <lineage>
        <taxon>Bacteria</taxon>
        <taxon>Candidatus Kaiseribacteriota</taxon>
    </lineage>
</organism>
<keyword evidence="4 14" id="KW-0436">Ligase</keyword>
<dbReference type="InterPro" id="IPR003583">
    <property type="entry name" value="Hlx-hairpin-Hlx_DNA-bd_motif"/>
</dbReference>
<feature type="binding site" evidence="14">
    <location>
        <position position="124"/>
    </location>
    <ligand>
        <name>NAD(+)</name>
        <dbReference type="ChEBI" id="CHEBI:57540"/>
    </ligand>
</feature>
<keyword evidence="8 14" id="KW-0862">Zinc</keyword>
<dbReference type="EC" id="6.5.1.2" evidence="2 14"/>
<dbReference type="GO" id="GO:0003677">
    <property type="term" value="F:DNA binding"/>
    <property type="evidence" value="ECO:0007669"/>
    <property type="project" value="InterPro"/>
</dbReference>
<evidence type="ECO:0000256" key="4">
    <source>
        <dbReference type="ARBA" id="ARBA00022598"/>
    </source>
</evidence>
<keyword evidence="9 14" id="KW-0460">Magnesium</keyword>
<dbReference type="InterPro" id="IPR041663">
    <property type="entry name" value="DisA/LigA_HHH"/>
</dbReference>
<dbReference type="GO" id="GO:0046872">
    <property type="term" value="F:metal ion binding"/>
    <property type="evidence" value="ECO:0007669"/>
    <property type="project" value="UniProtKB-KW"/>
</dbReference>
<evidence type="ECO:0000256" key="12">
    <source>
        <dbReference type="ARBA" id="ARBA00034005"/>
    </source>
</evidence>
<dbReference type="FunFam" id="1.10.150.20:FF:000007">
    <property type="entry name" value="DNA ligase"/>
    <property type="match status" value="1"/>
</dbReference>
<dbReference type="InterPro" id="IPR013840">
    <property type="entry name" value="DNAligase_N"/>
</dbReference>
<dbReference type="GO" id="GO:0003911">
    <property type="term" value="F:DNA ligase (NAD+) activity"/>
    <property type="evidence" value="ECO:0007669"/>
    <property type="project" value="UniProtKB-UniRule"/>
</dbReference>
<evidence type="ECO:0000256" key="11">
    <source>
        <dbReference type="ARBA" id="ARBA00023204"/>
    </source>
</evidence>
<feature type="binding site" evidence="14">
    <location>
        <position position="147"/>
    </location>
    <ligand>
        <name>NAD(+)</name>
        <dbReference type="ChEBI" id="CHEBI:57540"/>
    </ligand>
</feature>
<dbReference type="PANTHER" id="PTHR23389">
    <property type="entry name" value="CHROMOSOME TRANSMISSION FIDELITY FACTOR 18"/>
    <property type="match status" value="1"/>
</dbReference>
<dbReference type="Pfam" id="PF01653">
    <property type="entry name" value="DNA_ligase_aden"/>
    <property type="match status" value="2"/>
</dbReference>
<dbReference type="Proteomes" id="UP000177306">
    <property type="component" value="Unassembled WGS sequence"/>
</dbReference>
<evidence type="ECO:0000256" key="15">
    <source>
        <dbReference type="SAM" id="MobiDB-lite"/>
    </source>
</evidence>
<dbReference type="InterPro" id="IPR004150">
    <property type="entry name" value="NAD_DNA_ligase_OB"/>
</dbReference>
<reference evidence="17 18" key="1">
    <citation type="journal article" date="2016" name="Nat. Commun.">
        <title>Thousands of microbial genomes shed light on interconnected biogeochemical processes in an aquifer system.</title>
        <authorList>
            <person name="Anantharaman K."/>
            <person name="Brown C.T."/>
            <person name="Hug L.A."/>
            <person name="Sharon I."/>
            <person name="Castelle C.J."/>
            <person name="Probst A.J."/>
            <person name="Thomas B.C."/>
            <person name="Singh A."/>
            <person name="Wilkins M.J."/>
            <person name="Karaoz U."/>
            <person name="Brodie E.L."/>
            <person name="Williams K.H."/>
            <person name="Hubbard S.S."/>
            <person name="Banfield J.F."/>
        </authorList>
    </citation>
    <scope>NUCLEOTIDE SEQUENCE [LARGE SCALE GENOMIC DNA]</scope>
</reference>
<dbReference type="PROSITE" id="PS01056">
    <property type="entry name" value="DNA_LIGASE_N2"/>
    <property type="match status" value="1"/>
</dbReference>
<evidence type="ECO:0000256" key="10">
    <source>
        <dbReference type="ARBA" id="ARBA00023027"/>
    </source>
</evidence>
<evidence type="ECO:0000256" key="9">
    <source>
        <dbReference type="ARBA" id="ARBA00022842"/>
    </source>
</evidence>
<dbReference type="InterPro" id="IPR013839">
    <property type="entry name" value="DNAligase_adenylation"/>
</dbReference>
<sequence>MPPKQKIPEDIRERVAKLRTTIERHRYLYHVLDKEEMTPAALDSLKHELVKIEEEYPALVTPDSPTQRVAGKPLPEFKKVPHEVPQWSFNDAFSEEEIREFDARVKRFLKEDFGAATSPKYTCELKIDGLKVVLTYEKGVLVTAATRGDGAIGEDVTHNVRTIESVPLRLAKEVDVIVEGEVWLGETELARINKERAKTGEQQFANPRNAAAGSIRQLDPKIAAARHLDSFIYDIAKIGDKRQETRQNDLSRSVGRARDKKQETKKIPDTQTEELAFLKELGFKVNPHHALCGDIEEVIAFWRKWQKESRRGKEDYWLDGIVVKVNEKKQQDALGFTGKAPRFAIAFKFPAEQVTTVLKDVVFQVGRTGVVTPVAELEPVSVGGSVVSRATLHNEDEIARLEVRIGDTVVLQKAGDVIPDIVEVVKDMRTGHEKKIHFPAHLPECGGDGRVVRLAGEAAHRCAVSGAGVSRARQFHHFVSKKAFNIDGLGPQIVNLLLDENLISSFADIFTLKKENLVGLPGFGEKAADNLLAAIEKSRRVELPKFLVALSIPQVGEETAEDVAHAFGSLEAIEKASREELEKVDGIGGVVAEALSEWFRKEANSTVVKNLLKQVTVHAAKKIDKKSLPLGGKTFVLTGTLASLSRDEAKERIRALGGDVSGSVSKETDYVVLGADPGGKYDKAKKLGVKTIDEKEFLEMVR</sequence>
<dbReference type="HAMAP" id="MF_01588">
    <property type="entry name" value="DNA_ligase_A"/>
    <property type="match status" value="1"/>
</dbReference>
<dbReference type="InterPro" id="IPR010994">
    <property type="entry name" value="RuvA_2-like"/>
</dbReference>
<dbReference type="FunFam" id="2.40.50.140:FF:000012">
    <property type="entry name" value="DNA ligase"/>
    <property type="match status" value="1"/>
</dbReference>
<evidence type="ECO:0000313" key="18">
    <source>
        <dbReference type="Proteomes" id="UP000177306"/>
    </source>
</evidence>
<name>A0A1F6EG23_9BACT</name>
<dbReference type="GO" id="GO:0005829">
    <property type="term" value="C:cytosol"/>
    <property type="evidence" value="ECO:0007669"/>
    <property type="project" value="TreeGrafter"/>
</dbReference>